<dbReference type="Gene3D" id="3.40.50.280">
    <property type="entry name" value="Cobalamin-binding domain"/>
    <property type="match status" value="1"/>
</dbReference>
<dbReference type="CDD" id="cd03677">
    <property type="entry name" value="MM_CoA_mutase_beta"/>
    <property type="match status" value="1"/>
</dbReference>
<keyword evidence="11" id="KW-1185">Reference proteome</keyword>
<dbReference type="InterPro" id="IPR016176">
    <property type="entry name" value="Cbl-dep_enz_cat"/>
</dbReference>
<evidence type="ECO:0000256" key="8">
    <source>
        <dbReference type="SAM" id="MobiDB-lite"/>
    </source>
</evidence>
<reference evidence="11" key="1">
    <citation type="submission" date="2023-07" db="EMBL/GenBank/DDBJ databases">
        <title>30 novel species of actinomycetes from the DSMZ collection.</title>
        <authorList>
            <person name="Nouioui I."/>
        </authorList>
    </citation>
    <scope>NUCLEOTIDE SEQUENCE [LARGE SCALE GENOMIC DNA]</scope>
    <source>
        <strain evidence="11">DSM 46792</strain>
    </source>
</reference>
<evidence type="ECO:0000256" key="2">
    <source>
        <dbReference type="ARBA" id="ARBA00008465"/>
    </source>
</evidence>
<gene>
    <name evidence="10" type="ORF">RM425_04165</name>
</gene>
<dbReference type="InterPro" id="IPR024067">
    <property type="entry name" value="Me-malonyl-CoA_mutase_sm_su_N"/>
</dbReference>
<dbReference type="Gene3D" id="1.10.196.20">
    <property type="match status" value="1"/>
</dbReference>
<evidence type="ECO:0000256" key="4">
    <source>
        <dbReference type="ARBA" id="ARBA00012398"/>
    </source>
</evidence>
<dbReference type="Pfam" id="PF01642">
    <property type="entry name" value="MM_CoA_mutase"/>
    <property type="match status" value="1"/>
</dbReference>
<evidence type="ECO:0000256" key="6">
    <source>
        <dbReference type="ARBA" id="ARBA00023235"/>
    </source>
</evidence>
<feature type="compositionally biased region" description="Polar residues" evidence="8">
    <location>
        <begin position="669"/>
        <end position="678"/>
    </location>
</feature>
<evidence type="ECO:0000256" key="7">
    <source>
        <dbReference type="ARBA" id="ARBA00023285"/>
    </source>
</evidence>
<proteinExistence type="inferred from homology"/>
<dbReference type="RefSeq" id="WP_311343899.1">
    <property type="nucleotide sequence ID" value="NZ_JAVREI010000001.1"/>
</dbReference>
<feature type="domain" description="Methylmalonyl-CoA mutase alpha/beta chain catalytic" evidence="9">
    <location>
        <begin position="250"/>
        <end position="497"/>
    </location>
</feature>
<comment type="subunit">
    <text evidence="3">Heterodimer of an alpha and a beta chain.</text>
</comment>
<dbReference type="InterPro" id="IPR006099">
    <property type="entry name" value="MeMalonylCoA_mutase_a/b_cat"/>
</dbReference>
<dbReference type="Proteomes" id="UP001183222">
    <property type="component" value="Unassembled WGS sequence"/>
</dbReference>
<evidence type="ECO:0000256" key="5">
    <source>
        <dbReference type="ARBA" id="ARBA00022628"/>
    </source>
</evidence>
<dbReference type="Gene3D" id="3.20.20.240">
    <property type="entry name" value="Methylmalonyl-CoA mutase"/>
    <property type="match status" value="1"/>
</dbReference>
<evidence type="ECO:0000256" key="3">
    <source>
        <dbReference type="ARBA" id="ARBA00011870"/>
    </source>
</evidence>
<evidence type="ECO:0000313" key="10">
    <source>
        <dbReference type="EMBL" id="MDT0275086.1"/>
    </source>
</evidence>
<dbReference type="PANTHER" id="PTHR48101:SF4">
    <property type="entry name" value="METHYLMALONYL-COA MUTASE, MITOCHONDRIAL"/>
    <property type="match status" value="1"/>
</dbReference>
<name>A0ABU2K4K3_9ACTN</name>
<evidence type="ECO:0000256" key="1">
    <source>
        <dbReference type="ARBA" id="ARBA00001922"/>
    </source>
</evidence>
<dbReference type="EC" id="5.4.99.2" evidence="4"/>
<feature type="region of interest" description="Disordered" evidence="8">
    <location>
        <begin position="653"/>
        <end position="678"/>
    </location>
</feature>
<evidence type="ECO:0000259" key="9">
    <source>
        <dbReference type="Pfam" id="PF01642"/>
    </source>
</evidence>
<accession>A0ABU2K4K3</accession>
<feature type="compositionally biased region" description="Low complexity" evidence="8">
    <location>
        <begin position="103"/>
        <end position="121"/>
    </location>
</feature>
<comment type="cofactor">
    <cofactor evidence="1">
        <name>adenosylcob(III)alamin</name>
        <dbReference type="ChEBI" id="CHEBI:18408"/>
    </cofactor>
</comment>
<protein>
    <recommendedName>
        <fullName evidence="4">methylmalonyl-CoA mutase</fullName>
        <ecNumber evidence="4">5.4.99.2</ecNumber>
    </recommendedName>
</protein>
<comment type="caution">
    <text evidence="10">The sequence shown here is derived from an EMBL/GenBank/DDBJ whole genome shotgun (WGS) entry which is preliminary data.</text>
</comment>
<feature type="region of interest" description="Disordered" evidence="8">
    <location>
        <begin position="103"/>
        <end position="128"/>
    </location>
</feature>
<dbReference type="SUPFAM" id="SSF51703">
    <property type="entry name" value="Cobalamin (vitamin B12)-dependent enzymes"/>
    <property type="match status" value="1"/>
</dbReference>
<keyword evidence="5" id="KW-0846">Cobalamin</keyword>
<dbReference type="InterPro" id="IPR058549">
    <property type="entry name" value="MeMalonylCoA_mutase_a/b_site"/>
</dbReference>
<comment type="similarity">
    <text evidence="2">Belongs to the methylmalonyl-CoA mutase family.</text>
</comment>
<evidence type="ECO:0000313" key="11">
    <source>
        <dbReference type="Proteomes" id="UP001183222"/>
    </source>
</evidence>
<keyword evidence="7" id="KW-0170">Cobalt</keyword>
<dbReference type="EMBL" id="JAVREI010000001">
    <property type="protein sequence ID" value="MDT0275086.1"/>
    <property type="molecule type" value="Genomic_DNA"/>
</dbReference>
<keyword evidence="6" id="KW-0413">Isomerase</keyword>
<feature type="region of interest" description="Disordered" evidence="8">
    <location>
        <begin position="1"/>
        <end position="28"/>
    </location>
</feature>
<organism evidence="10 11">
    <name type="scientific">Blastococcus goldschmidtiae</name>
    <dbReference type="NCBI Taxonomy" id="3075546"/>
    <lineage>
        <taxon>Bacteria</taxon>
        <taxon>Bacillati</taxon>
        <taxon>Actinomycetota</taxon>
        <taxon>Actinomycetes</taxon>
        <taxon>Geodermatophilales</taxon>
        <taxon>Geodermatophilaceae</taxon>
        <taxon>Blastococcus</taxon>
    </lineage>
</organism>
<dbReference type="PANTHER" id="PTHR48101">
    <property type="entry name" value="METHYLMALONYL-COA MUTASE, MITOCHONDRIAL-RELATED"/>
    <property type="match status" value="1"/>
</dbReference>
<sequence>MTPDQQSSAPAPATADAQVPSEHEIPEDLGLAAQFPGVTRDQWRDLVAGVLRKAGRQELPEPVEEALRRPVATGITVAPLYTAEDAGDLPTSAGVPGLPPFVRGARPSGGPAGSAEVTASGGAAGGAPGGWDIRQRHAHPDVAVTREAIAADLENGVTSLWLVVGEGAVPTDRLGDVLADVYLDLAPVAVTGGGGAGEARAAAEAFLALIDGRDDVAPGGSLGLDPLGVHAATGEPQDLSGLADLARRAAAHPGLRTVVVDGTVFADAGASAVEELGCSLAAGVAYLRALSEGGLSVDEAFGQVEFRYSVSADQFTTVAALRAARRLWDRVSEVSGAAPEARGQHQHAVTSSVMTTKRDPWVNMLRTTVACFAAGVGGADAVTVQPFDAALGLPDAFARRIARNTQSLLVEEGHLARVLDPAGGSWYVESLTDQLARAAWDWFTEIERAGGLAAALDSGLVRERIATAWDARALRLATRADAITGVSEFPNLAEKLPERQPAAELHAGGGLPRVRAAQEYEALRDAADAAGERPAVYLATIGPIARHTARASFAGNLFQAGGLATPAADGAGGLADAGTTVACICGTDKDYAESAAPLAAALKEAGATQVWLAGKPDLAVDGADGYVYAGCDALDVLRTVHAQLGLEGVQAVSEPASEQSNRAAFVGTRPTSASEEDA</sequence>
<dbReference type="PROSITE" id="PS00544">
    <property type="entry name" value="METMALONYL_COA_MUTASE"/>
    <property type="match status" value="1"/>
</dbReference>